<dbReference type="PANTHER" id="PTHR13531:SF6">
    <property type="entry name" value="TMEM (HUMAN TRANSMEMBRANE PROTEIN) HOMOLOG"/>
    <property type="match status" value="1"/>
</dbReference>
<feature type="transmembrane region" description="Helical" evidence="5">
    <location>
        <begin position="126"/>
        <end position="149"/>
    </location>
</feature>
<protein>
    <recommendedName>
        <fullName evidence="7">Transmembrane protein</fullName>
    </recommendedName>
</protein>
<sequence length="170" mass="19484">MQNMRAGVVPQMHLTNRRICSSLLLQQLIYYNTYYSLAWFLTKSILICSRYIYGLNVNDPDKVRTVMMAFFIPAEPIRLLCGFAGNLQENVPLVAFFLVLTIFPSSPICLYLLFGQKWKTPIDTAIQIVMTVFLFSEMIVGVSAIGRMVGAQKKQFYLHDFVIKREGHDS</sequence>
<proteinExistence type="predicted"/>
<dbReference type="EMBL" id="HBGG01010387">
    <property type="protein sequence ID" value="CAD9203005.1"/>
    <property type="molecule type" value="Transcribed_RNA"/>
</dbReference>
<dbReference type="AlphaFoldDB" id="A0A7S1SM40"/>
<keyword evidence="2 5" id="KW-0812">Transmembrane</keyword>
<dbReference type="Pfam" id="PF09799">
    <property type="entry name" value="Transmemb_17"/>
    <property type="match status" value="1"/>
</dbReference>
<keyword evidence="4 5" id="KW-0472">Membrane</keyword>
<evidence type="ECO:0000313" key="6">
    <source>
        <dbReference type="EMBL" id="CAD9203005.1"/>
    </source>
</evidence>
<comment type="subcellular location">
    <subcellularLocation>
        <location evidence="1">Membrane</location>
        <topology evidence="1">Multi-pass membrane protein</topology>
    </subcellularLocation>
</comment>
<dbReference type="GO" id="GO:0016020">
    <property type="term" value="C:membrane"/>
    <property type="evidence" value="ECO:0007669"/>
    <property type="project" value="UniProtKB-SubCell"/>
</dbReference>
<evidence type="ECO:0000256" key="3">
    <source>
        <dbReference type="ARBA" id="ARBA00022989"/>
    </source>
</evidence>
<evidence type="ECO:0000256" key="1">
    <source>
        <dbReference type="ARBA" id="ARBA00004141"/>
    </source>
</evidence>
<feature type="transmembrane region" description="Helical" evidence="5">
    <location>
        <begin position="93"/>
        <end position="114"/>
    </location>
</feature>
<organism evidence="6">
    <name type="scientific">Tetraselmis chuii</name>
    <dbReference type="NCBI Taxonomy" id="63592"/>
    <lineage>
        <taxon>Eukaryota</taxon>
        <taxon>Viridiplantae</taxon>
        <taxon>Chlorophyta</taxon>
        <taxon>core chlorophytes</taxon>
        <taxon>Chlorodendrophyceae</taxon>
        <taxon>Chlorodendrales</taxon>
        <taxon>Chlorodendraceae</taxon>
        <taxon>Tetraselmis</taxon>
    </lineage>
</organism>
<evidence type="ECO:0000256" key="4">
    <source>
        <dbReference type="ARBA" id="ARBA00023136"/>
    </source>
</evidence>
<dbReference type="GO" id="GO:0035869">
    <property type="term" value="C:ciliary transition zone"/>
    <property type="evidence" value="ECO:0007669"/>
    <property type="project" value="TreeGrafter"/>
</dbReference>
<evidence type="ECO:0008006" key="7">
    <source>
        <dbReference type="Google" id="ProtNLM"/>
    </source>
</evidence>
<dbReference type="InterPro" id="IPR019184">
    <property type="entry name" value="Uncharacterised_TM-17"/>
</dbReference>
<accession>A0A7S1SM40</accession>
<dbReference type="PANTHER" id="PTHR13531">
    <property type="entry name" value="GEO07735P1-RELATED-RELATED"/>
    <property type="match status" value="1"/>
</dbReference>
<reference evidence="6" key="1">
    <citation type="submission" date="2021-01" db="EMBL/GenBank/DDBJ databases">
        <authorList>
            <person name="Corre E."/>
            <person name="Pelletier E."/>
            <person name="Niang G."/>
            <person name="Scheremetjew M."/>
            <person name="Finn R."/>
            <person name="Kale V."/>
            <person name="Holt S."/>
            <person name="Cochrane G."/>
            <person name="Meng A."/>
            <person name="Brown T."/>
            <person name="Cohen L."/>
        </authorList>
    </citation>
    <scope>NUCLEOTIDE SEQUENCE</scope>
    <source>
        <strain evidence="6">PLY429</strain>
    </source>
</reference>
<dbReference type="GO" id="GO:1905515">
    <property type="term" value="P:non-motile cilium assembly"/>
    <property type="evidence" value="ECO:0007669"/>
    <property type="project" value="TreeGrafter"/>
</dbReference>
<evidence type="ECO:0000256" key="5">
    <source>
        <dbReference type="SAM" id="Phobius"/>
    </source>
</evidence>
<evidence type="ECO:0000256" key="2">
    <source>
        <dbReference type="ARBA" id="ARBA00022692"/>
    </source>
</evidence>
<name>A0A7S1SM40_9CHLO</name>
<keyword evidence="3 5" id="KW-1133">Transmembrane helix</keyword>
<gene>
    <name evidence="6" type="ORF">TCHU04912_LOCUS5240</name>
</gene>